<reference evidence="3" key="1">
    <citation type="submission" date="2021-02" db="EMBL/GenBank/DDBJ databases">
        <authorList>
            <person name="Nowell W R."/>
        </authorList>
    </citation>
    <scope>NUCLEOTIDE SEQUENCE</scope>
</reference>
<evidence type="ECO:0000313" key="3">
    <source>
        <dbReference type="EMBL" id="CAF1579211.1"/>
    </source>
</evidence>
<dbReference type="Proteomes" id="UP000682733">
    <property type="component" value="Unassembled WGS sequence"/>
</dbReference>
<dbReference type="Proteomes" id="UP000677228">
    <property type="component" value="Unassembled WGS sequence"/>
</dbReference>
<dbReference type="PANTHER" id="PTHR32387:SF0">
    <property type="entry name" value="PROTEIN NO VEIN"/>
    <property type="match status" value="1"/>
</dbReference>
<proteinExistence type="predicted"/>
<organism evidence="3 6">
    <name type="scientific">Didymodactylos carnosus</name>
    <dbReference type="NCBI Taxonomy" id="1234261"/>
    <lineage>
        <taxon>Eukaryota</taxon>
        <taxon>Metazoa</taxon>
        <taxon>Spiralia</taxon>
        <taxon>Gnathifera</taxon>
        <taxon>Rotifera</taxon>
        <taxon>Eurotatoria</taxon>
        <taxon>Bdelloidea</taxon>
        <taxon>Philodinida</taxon>
        <taxon>Philodinidae</taxon>
        <taxon>Didymodactylos</taxon>
    </lineage>
</organism>
<dbReference type="EMBL" id="CAJNOK010031711">
    <property type="protein sequence ID" value="CAF1475355.1"/>
    <property type="molecule type" value="Genomic_DNA"/>
</dbReference>
<dbReference type="InterPro" id="IPR024975">
    <property type="entry name" value="NOV_C"/>
</dbReference>
<dbReference type="Proteomes" id="UP000681722">
    <property type="component" value="Unassembled WGS sequence"/>
</dbReference>
<dbReference type="EMBL" id="CAJOBA010053621">
    <property type="protein sequence ID" value="CAF4266690.1"/>
    <property type="molecule type" value="Genomic_DNA"/>
</dbReference>
<dbReference type="AlphaFoldDB" id="A0A815Z2L8"/>
<protein>
    <recommendedName>
        <fullName evidence="1">Protein NO VEIN C-terminal domain-containing protein</fullName>
    </recommendedName>
</protein>
<sequence>MSIILTSEPQDRQFSSPRKNVKRVVSSMSFNLSQPAIEFERISVNTLDELDVKAITSPMTTQQTTDEQDLLTGHFGEEFVYKYLIWKYRDEQEICVEWLNDSGESYQPYDILVKKGDLPVQHIEVKTTTMSDQHTFQISVAEIEQMLNLSNYVIYRVYSLSNNPSICVINDIRHNLRDTRQLGLLMTIKPVLNR</sequence>
<comment type="caution">
    <text evidence="3">The sequence shown here is derived from an EMBL/GenBank/DDBJ whole genome shotgun (WGS) entry which is preliminary data.</text>
</comment>
<dbReference type="OrthoDB" id="10065342at2759"/>
<name>A0A815Z2L8_9BILA</name>
<evidence type="ECO:0000313" key="6">
    <source>
        <dbReference type="Proteomes" id="UP000663829"/>
    </source>
</evidence>
<evidence type="ECO:0000313" key="2">
    <source>
        <dbReference type="EMBL" id="CAF1475355.1"/>
    </source>
</evidence>
<dbReference type="PANTHER" id="PTHR32387">
    <property type="entry name" value="WU:FJ29H11"/>
    <property type="match status" value="1"/>
</dbReference>
<feature type="domain" description="Protein NO VEIN C-terminal" evidence="1">
    <location>
        <begin position="76"/>
        <end position="167"/>
    </location>
</feature>
<keyword evidence="6" id="KW-1185">Reference proteome</keyword>
<gene>
    <name evidence="3" type="ORF">GPM918_LOCUS40964</name>
    <name evidence="2" type="ORF">OVA965_LOCUS35830</name>
    <name evidence="5" type="ORF">SRO942_LOCUS41966</name>
    <name evidence="4" type="ORF">TMI583_LOCUS36814</name>
</gene>
<dbReference type="Pfam" id="PF13020">
    <property type="entry name" value="NOV_C"/>
    <property type="match status" value="1"/>
</dbReference>
<evidence type="ECO:0000313" key="4">
    <source>
        <dbReference type="EMBL" id="CAF4266690.1"/>
    </source>
</evidence>
<dbReference type="EMBL" id="CAJOBC010097224">
    <property type="protein sequence ID" value="CAF4445960.1"/>
    <property type="molecule type" value="Genomic_DNA"/>
</dbReference>
<dbReference type="InterPro" id="IPR052957">
    <property type="entry name" value="Auxin_embryo_med"/>
</dbReference>
<accession>A0A815Z2L8</accession>
<dbReference type="EMBL" id="CAJNOQ010031290">
    <property type="protein sequence ID" value="CAF1579211.1"/>
    <property type="molecule type" value="Genomic_DNA"/>
</dbReference>
<dbReference type="Proteomes" id="UP000663829">
    <property type="component" value="Unassembled WGS sequence"/>
</dbReference>
<evidence type="ECO:0000259" key="1">
    <source>
        <dbReference type="Pfam" id="PF13020"/>
    </source>
</evidence>
<evidence type="ECO:0000313" key="5">
    <source>
        <dbReference type="EMBL" id="CAF4445960.1"/>
    </source>
</evidence>